<dbReference type="InterPro" id="IPR042265">
    <property type="entry name" value="DPH1/DPH2_3"/>
</dbReference>
<sequence length="458" mass="51127">MFGFSSNETVSITKKVEIKEELAITPIESIDQVYELDRCTSWIQDKCVNKVCLQFPDALLGDSVEVAVSLGKRIGRQVYILGDTSCCVDEVAAQHVGADAVIHFGHSCQSPTSRLPVLYVFRKSPLDVPHFVNCFKDTFPDTSERILLLYDVSYAHYMGEVSDLLMPAFRELCVSRLRVDQQDGGESWTSSLAEGSQERDYHLLYIGQDGPTLTNLVISLPGRSLRVYDPNSPSPDLRLYDGGKSRFLMRRLYLVERVKDARILGIVVGTLGVSDYLGAVERVKQLAARRGKKCYIFAVGKPNVAKLANFPEVEVFVLVACPENTLVDSKEFFRPLVTLYEVELACQDRPWSERYVVDFRELLPGGPHHTEIEDSPTDPDTPDMSLITGQLRYLGDQLEDSSPDTVALRADMTVSRGAESLASRSWQGLEQKLGQTEVRLAERGRSGLPRGYTDEGEV</sequence>
<evidence type="ECO:0000256" key="2">
    <source>
        <dbReference type="ARBA" id="ARBA00005156"/>
    </source>
</evidence>
<protein>
    <recommendedName>
        <fullName evidence="4 9">2-(3-amino-3-carboxypropyl)histidine synthase subunit 2</fullName>
    </recommendedName>
</protein>
<accession>A0A7R9FIA7</accession>
<evidence type="ECO:0000256" key="3">
    <source>
        <dbReference type="ARBA" id="ARBA00006179"/>
    </source>
</evidence>
<dbReference type="Gene3D" id="3.40.50.11860">
    <property type="entry name" value="Diphthamide synthesis DPH1/DPH2 domain 3"/>
    <property type="match status" value="1"/>
</dbReference>
<dbReference type="UniPathway" id="UPA00559"/>
<comment type="pathway">
    <text evidence="2 9">Protein modification; peptidyl-diphthamide biosynthesis.</text>
</comment>
<dbReference type="NCBIfam" id="TIGR00272">
    <property type="entry name" value="DPH2"/>
    <property type="match status" value="1"/>
</dbReference>
<keyword evidence="5 9" id="KW-0479">Metal-binding</keyword>
<evidence type="ECO:0000256" key="5">
    <source>
        <dbReference type="ARBA" id="ARBA00022723"/>
    </source>
</evidence>
<proteinExistence type="inferred from homology"/>
<dbReference type="PANTHER" id="PTHR10762">
    <property type="entry name" value="DIPHTHAMIDE BIOSYNTHESIS PROTEIN"/>
    <property type="match status" value="1"/>
</dbReference>
<comment type="cofactor">
    <cofactor evidence="1">
        <name>[4Fe-4S] cluster</name>
        <dbReference type="ChEBI" id="CHEBI:49883"/>
    </cofactor>
</comment>
<dbReference type="InterPro" id="IPR016435">
    <property type="entry name" value="DPH1/DPH2"/>
</dbReference>
<evidence type="ECO:0000256" key="1">
    <source>
        <dbReference type="ARBA" id="ARBA00001966"/>
    </source>
</evidence>
<comment type="function">
    <text evidence="8 9">Required for the first step of diphthamide biosynthesis, a post-translational modification of histidine which occurs in elongation factor 2. DPH1 and DPH2 transfer a 3-amino-3-carboxypropyl (ACP) group from S-adenosyl-L-methionine (SAM) to a histidine residue, the reaction is assisted by a reduction system comprising DPH3 and a NADH-dependent reductase. Facilitates the reduction of the catalytic iron-sulfur cluster found in the DPH1 subunit.</text>
</comment>
<evidence type="ECO:0000313" key="10">
    <source>
        <dbReference type="EMBL" id="CAD7453967.1"/>
    </source>
</evidence>
<gene>
    <name evidence="10" type="ORF">TTEB3V08_LOCUS2084</name>
</gene>
<dbReference type="GO" id="GO:0046872">
    <property type="term" value="F:metal ion binding"/>
    <property type="evidence" value="ECO:0007669"/>
    <property type="project" value="UniProtKB-KW"/>
</dbReference>
<keyword evidence="7 9" id="KW-0411">Iron-sulfur</keyword>
<dbReference type="GO" id="GO:0090560">
    <property type="term" value="F:2-(3-amino-3-carboxypropyl)histidine synthase activity"/>
    <property type="evidence" value="ECO:0007669"/>
    <property type="project" value="InterPro"/>
</dbReference>
<keyword evidence="6 9" id="KW-0408">Iron</keyword>
<dbReference type="InterPro" id="IPR010014">
    <property type="entry name" value="DHP2"/>
</dbReference>
<evidence type="ECO:0000256" key="9">
    <source>
        <dbReference type="RuleBase" id="RU364133"/>
    </source>
</evidence>
<dbReference type="PANTHER" id="PTHR10762:SF2">
    <property type="entry name" value="2-(3-AMINO-3-CARBOXYPROPYL)HISTIDINE SYNTHASE SUBUNIT 2"/>
    <property type="match status" value="1"/>
</dbReference>
<dbReference type="SFLD" id="SFLDF00408">
    <property type="entry name" value="Diphthamide_biosynthesis_famil"/>
    <property type="match status" value="1"/>
</dbReference>
<dbReference type="InterPro" id="IPR042263">
    <property type="entry name" value="DPH1/DPH2_1"/>
</dbReference>
<dbReference type="FunFam" id="3.40.50.11860:FF:000001">
    <property type="entry name" value="2-(3-amino-3-carboxypropyl)histidine synthase subunit 2"/>
    <property type="match status" value="1"/>
</dbReference>
<comment type="similarity">
    <text evidence="3 9">Belongs to the DPH1/DPH2 family. DPH2 subfamily.</text>
</comment>
<evidence type="ECO:0000256" key="8">
    <source>
        <dbReference type="ARBA" id="ARBA00045159"/>
    </source>
</evidence>
<dbReference type="FunFam" id="3.40.50.11840:FF:000002">
    <property type="entry name" value="2-(3-amino-3-carboxypropyl)histidine synthase subunit 2"/>
    <property type="match status" value="1"/>
</dbReference>
<organism evidence="10">
    <name type="scientific">Timema tahoe</name>
    <dbReference type="NCBI Taxonomy" id="61484"/>
    <lineage>
        <taxon>Eukaryota</taxon>
        <taxon>Metazoa</taxon>
        <taxon>Ecdysozoa</taxon>
        <taxon>Arthropoda</taxon>
        <taxon>Hexapoda</taxon>
        <taxon>Insecta</taxon>
        <taxon>Pterygota</taxon>
        <taxon>Neoptera</taxon>
        <taxon>Polyneoptera</taxon>
        <taxon>Phasmatodea</taxon>
        <taxon>Timematodea</taxon>
        <taxon>Timematoidea</taxon>
        <taxon>Timematidae</taxon>
        <taxon>Timema</taxon>
    </lineage>
</organism>
<evidence type="ECO:0000256" key="6">
    <source>
        <dbReference type="ARBA" id="ARBA00023004"/>
    </source>
</evidence>
<dbReference type="NCBIfam" id="TIGR00322">
    <property type="entry name" value="diphth2_R"/>
    <property type="match status" value="1"/>
</dbReference>
<dbReference type="GO" id="GO:0017183">
    <property type="term" value="P:protein histidyl modification to diphthamide"/>
    <property type="evidence" value="ECO:0007669"/>
    <property type="project" value="UniProtKB-UniPathway"/>
</dbReference>
<dbReference type="AlphaFoldDB" id="A0A7R9FIA7"/>
<dbReference type="EMBL" id="OE000475">
    <property type="protein sequence ID" value="CAD7453967.1"/>
    <property type="molecule type" value="Genomic_DNA"/>
</dbReference>
<dbReference type="Pfam" id="PF01866">
    <property type="entry name" value="Diphthamide_syn"/>
    <property type="match status" value="1"/>
</dbReference>
<dbReference type="Gene3D" id="3.40.50.11840">
    <property type="entry name" value="Diphthamide synthesis DPH1/DPH2 domain 1"/>
    <property type="match status" value="1"/>
</dbReference>
<dbReference type="SFLD" id="SFLDG01121">
    <property type="entry name" value="Diphthamide_biosynthesis"/>
    <property type="match status" value="1"/>
</dbReference>
<dbReference type="SFLD" id="SFLDS00032">
    <property type="entry name" value="Radical_SAM_3-amino-3-carboxyp"/>
    <property type="match status" value="1"/>
</dbReference>
<dbReference type="GO" id="GO:0051536">
    <property type="term" value="F:iron-sulfur cluster binding"/>
    <property type="evidence" value="ECO:0007669"/>
    <property type="project" value="UniProtKB-KW"/>
</dbReference>
<evidence type="ECO:0000256" key="4">
    <source>
        <dbReference type="ARBA" id="ARBA00021914"/>
    </source>
</evidence>
<reference evidence="10" key="1">
    <citation type="submission" date="2020-11" db="EMBL/GenBank/DDBJ databases">
        <authorList>
            <person name="Tran Van P."/>
        </authorList>
    </citation>
    <scope>NUCLEOTIDE SEQUENCE</scope>
</reference>
<name>A0A7R9FIA7_9NEOP</name>
<evidence type="ECO:0000256" key="7">
    <source>
        <dbReference type="ARBA" id="ARBA00023014"/>
    </source>
</evidence>